<dbReference type="SUPFAM" id="SSF49401">
    <property type="entry name" value="Bacterial adhesins"/>
    <property type="match status" value="1"/>
</dbReference>
<protein>
    <submittedName>
        <fullName evidence="6">Long polar fimbrial protein LpfD</fullName>
    </submittedName>
</protein>
<name>A0AAX3Z342_9ENTR</name>
<gene>
    <name evidence="6" type="primary">lpfD</name>
    <name evidence="6" type="ORF">QPR60_01265</name>
</gene>
<comment type="similarity">
    <text evidence="2">Belongs to the fimbrial protein family.</text>
</comment>
<dbReference type="GO" id="GO:0009289">
    <property type="term" value="C:pilus"/>
    <property type="evidence" value="ECO:0007669"/>
    <property type="project" value="UniProtKB-SubCell"/>
</dbReference>
<keyword evidence="3" id="KW-0732">Signal</keyword>
<feature type="domain" description="Fimbrial-type adhesion" evidence="5">
    <location>
        <begin position="234"/>
        <end position="385"/>
    </location>
</feature>
<keyword evidence="4" id="KW-0281">Fimbrium</keyword>
<dbReference type="Proteomes" id="UP001229386">
    <property type="component" value="Chromosome"/>
</dbReference>
<dbReference type="InterPro" id="IPR050263">
    <property type="entry name" value="Bact_Fimbrial_Adh_Pro"/>
</dbReference>
<dbReference type="InterPro" id="IPR036937">
    <property type="entry name" value="Adhesion_dom_fimbrial_sf"/>
</dbReference>
<evidence type="ECO:0000313" key="6">
    <source>
        <dbReference type="EMBL" id="WMB11513.1"/>
    </source>
</evidence>
<evidence type="ECO:0000256" key="3">
    <source>
        <dbReference type="ARBA" id="ARBA00022729"/>
    </source>
</evidence>
<dbReference type="InterPro" id="IPR000259">
    <property type="entry name" value="Adhesion_dom_fimbrial"/>
</dbReference>
<dbReference type="EMBL" id="CP126746">
    <property type="protein sequence ID" value="WMB11513.1"/>
    <property type="molecule type" value="Genomic_DNA"/>
</dbReference>
<proteinExistence type="inferred from homology"/>
<dbReference type="InterPro" id="IPR008966">
    <property type="entry name" value="Adhesion_dom_sf"/>
</dbReference>
<reference evidence="6" key="1">
    <citation type="journal article" date="2023" name="J. Antimicrob. Chemother.">
        <title>Emergence of OXA-48-producing Enterobacter hormaechei in a Swiss companion animal clinic and their genetic relationship to clinical human isolates.</title>
        <authorList>
            <person name="Dona V."/>
            <person name="Nordmann P."/>
            <person name="Kittl S."/>
            <person name="Schuller S."/>
            <person name="Bouvier M."/>
            <person name="Poirel L."/>
            <person name="Endimiani A."/>
            <person name="Perreten V."/>
        </authorList>
    </citation>
    <scope>NUCLEOTIDE SEQUENCE</scope>
    <source>
        <strain evidence="6">Ehh_25</strain>
    </source>
</reference>
<evidence type="ECO:0000313" key="7">
    <source>
        <dbReference type="Proteomes" id="UP001229386"/>
    </source>
</evidence>
<organism evidence="6 7">
    <name type="scientific">Enterobacter hormaechei</name>
    <dbReference type="NCBI Taxonomy" id="158836"/>
    <lineage>
        <taxon>Bacteria</taxon>
        <taxon>Pseudomonadati</taxon>
        <taxon>Pseudomonadota</taxon>
        <taxon>Gammaproteobacteria</taxon>
        <taxon>Enterobacterales</taxon>
        <taxon>Enterobacteriaceae</taxon>
        <taxon>Enterobacter</taxon>
        <taxon>Enterobacter cloacae complex</taxon>
    </lineage>
</organism>
<dbReference type="Gene3D" id="2.60.40.1090">
    <property type="entry name" value="Fimbrial-type adhesion domain"/>
    <property type="match status" value="1"/>
</dbReference>
<dbReference type="GO" id="GO:0043709">
    <property type="term" value="P:cell adhesion involved in single-species biofilm formation"/>
    <property type="evidence" value="ECO:0007669"/>
    <property type="project" value="TreeGrafter"/>
</dbReference>
<sequence>MSRGVYAAGTTGEYRRGDGECRLPVTGKDTSMLKKIMMFAGLLGGTALVSGQALAAADWGPCTPDSTHTYSAVLEKTITDTSKNASGTVFRDFWSWDLGGSYQATCECPPGDAPTTVLFKASSPLPVGHSEGEREYYIINDNIQISADVWIAGHKEEDVSVPFENIDNLTMSRVGCDVDGKDGSWGTGSRGKLSLYINHPFVGEMTIPSTKLLDIFGTTKAGVYSAIPLASVFFSGHIIVPQGCELSSGSTLEIPFGEFKASDFKDRKGQIAKNGTKFTKDLQFKCTNIADGVKIFLRIEGMPNANDSNAIDMGNPDIGAVIEGANGKILVPNDTSVNQELSVTALVDDTHRTASTTISAYPISTTGKLPAAGEFEGIATMRIDVE</sequence>
<dbReference type="PANTHER" id="PTHR33420:SF31">
    <property type="entry name" value="TYPE 1 FIMBRIN D-MANNOSE SPECIFIC ADHESIN"/>
    <property type="match status" value="1"/>
</dbReference>
<dbReference type="NCBIfam" id="NF011753">
    <property type="entry name" value="PRK15206.1"/>
    <property type="match status" value="1"/>
</dbReference>
<comment type="subcellular location">
    <subcellularLocation>
        <location evidence="1">Fimbrium</location>
    </subcellularLocation>
</comment>
<accession>A0AAX3Z342</accession>
<dbReference type="AlphaFoldDB" id="A0AAX3Z342"/>
<evidence type="ECO:0000256" key="4">
    <source>
        <dbReference type="ARBA" id="ARBA00023263"/>
    </source>
</evidence>
<dbReference type="Pfam" id="PF00419">
    <property type="entry name" value="Fimbrial"/>
    <property type="match status" value="1"/>
</dbReference>
<evidence type="ECO:0000256" key="2">
    <source>
        <dbReference type="ARBA" id="ARBA00006671"/>
    </source>
</evidence>
<evidence type="ECO:0000256" key="1">
    <source>
        <dbReference type="ARBA" id="ARBA00004561"/>
    </source>
</evidence>
<dbReference type="PANTHER" id="PTHR33420">
    <property type="entry name" value="FIMBRIAL SUBUNIT ELFA-RELATED"/>
    <property type="match status" value="1"/>
</dbReference>
<evidence type="ECO:0000259" key="5">
    <source>
        <dbReference type="Pfam" id="PF00419"/>
    </source>
</evidence>